<dbReference type="AlphaFoldDB" id="A0AAE4ARF1"/>
<gene>
    <name evidence="6" type="ORF">J3R75_003554</name>
</gene>
<feature type="transmembrane region" description="Helical" evidence="4">
    <location>
        <begin position="374"/>
        <end position="394"/>
    </location>
</feature>
<evidence type="ECO:0000256" key="1">
    <source>
        <dbReference type="ARBA" id="ARBA00022692"/>
    </source>
</evidence>
<dbReference type="PANTHER" id="PTHR23526:SF2">
    <property type="entry name" value="MAJOR FACILITATOR SUPERFAMILY (MFS) PROFILE DOMAIN-CONTAINING PROTEIN"/>
    <property type="match status" value="1"/>
</dbReference>
<dbReference type="InterPro" id="IPR036259">
    <property type="entry name" value="MFS_trans_sf"/>
</dbReference>
<evidence type="ECO:0000259" key="5">
    <source>
        <dbReference type="PROSITE" id="PS50850"/>
    </source>
</evidence>
<evidence type="ECO:0000256" key="2">
    <source>
        <dbReference type="ARBA" id="ARBA00022989"/>
    </source>
</evidence>
<feature type="transmembrane region" description="Helical" evidence="4">
    <location>
        <begin position="158"/>
        <end position="176"/>
    </location>
</feature>
<feature type="transmembrane region" description="Helical" evidence="4">
    <location>
        <begin position="297"/>
        <end position="315"/>
    </location>
</feature>
<evidence type="ECO:0000313" key="7">
    <source>
        <dbReference type="Proteomes" id="UP001238163"/>
    </source>
</evidence>
<sequence length="437" mass="47862">MFNLNSAPVEPTPALRRRAEHKATGSAVFGAMGDVTLTDSAIIILFAQMIGAGDMFSMLTTSLMPLFNGLCVILMAWLAERMGYRRLIIRSCSLSVIAYILVVFTPFFGSGSVPVVMLIGLLLIFSVLHTAYVAGWFPLLDTFLTKERRGPYLSTMRFSWQLSAATFLFLAGLFIGKEPPLWKLQVVLLCGALVFAGRIFFIAAIPEFVVQRKDSFGFADGLRRALANKPLVGFSVYLFVLNLAAYGTLPLTTIYLKKYLIAPDNVIVMISAVTLVGMLLGSLVAGRVIKRWGIKNTLLFIHITYAFVNGALFFISEGRPVTFALVTLLLLLYSVTFAMASIATTYEMLALATPGNKAMAMAFCVTFYSSGSGLSRLFSSLLLGSGILAPSWYIGSMHVCHYQSLFLLYAVAIAFAAMFLVVVPAIFPRGEYLYDVH</sequence>
<feature type="domain" description="Major facilitator superfamily (MFS) profile" evidence="5">
    <location>
        <begin position="228"/>
        <end position="437"/>
    </location>
</feature>
<dbReference type="PROSITE" id="PS50850">
    <property type="entry name" value="MFS"/>
    <property type="match status" value="1"/>
</dbReference>
<feature type="transmembrane region" description="Helical" evidence="4">
    <location>
        <begin position="321"/>
        <end position="342"/>
    </location>
</feature>
<feature type="transmembrane region" description="Helical" evidence="4">
    <location>
        <begin position="406"/>
        <end position="427"/>
    </location>
</feature>
<dbReference type="Gene3D" id="1.20.1250.20">
    <property type="entry name" value="MFS general substrate transporter like domains"/>
    <property type="match status" value="1"/>
</dbReference>
<feature type="transmembrane region" description="Helical" evidence="4">
    <location>
        <begin position="115"/>
        <end position="137"/>
    </location>
</feature>
<dbReference type="InterPro" id="IPR052528">
    <property type="entry name" value="Sugar_transport-like"/>
</dbReference>
<keyword evidence="3 4" id="KW-0472">Membrane</keyword>
<dbReference type="InterPro" id="IPR020846">
    <property type="entry name" value="MFS_dom"/>
</dbReference>
<evidence type="ECO:0000256" key="3">
    <source>
        <dbReference type="ARBA" id="ARBA00023136"/>
    </source>
</evidence>
<evidence type="ECO:0000256" key="4">
    <source>
        <dbReference type="SAM" id="Phobius"/>
    </source>
</evidence>
<comment type="caution">
    <text evidence="6">The sequence shown here is derived from an EMBL/GenBank/DDBJ whole genome shotgun (WGS) entry which is preliminary data.</text>
</comment>
<dbReference type="Pfam" id="PF07690">
    <property type="entry name" value="MFS_1"/>
    <property type="match status" value="1"/>
</dbReference>
<feature type="transmembrane region" description="Helical" evidence="4">
    <location>
        <begin position="26"/>
        <end position="50"/>
    </location>
</feature>
<proteinExistence type="predicted"/>
<dbReference type="EMBL" id="JAUSVL010000001">
    <property type="protein sequence ID" value="MDQ0291447.1"/>
    <property type="molecule type" value="Genomic_DNA"/>
</dbReference>
<accession>A0AAE4ARF1</accession>
<reference evidence="6" key="1">
    <citation type="submission" date="2023-07" db="EMBL/GenBank/DDBJ databases">
        <title>Genomic Encyclopedia of Type Strains, Phase IV (KMG-IV): sequencing the most valuable type-strain genomes for metagenomic binning, comparative biology and taxonomic classification.</title>
        <authorList>
            <person name="Goeker M."/>
        </authorList>
    </citation>
    <scope>NUCLEOTIDE SEQUENCE</scope>
    <source>
        <strain evidence="6">DSM 24202</strain>
    </source>
</reference>
<keyword evidence="2 4" id="KW-1133">Transmembrane helix</keyword>
<organism evidence="6 7">
    <name type="scientific">Oligosphaera ethanolica</name>
    <dbReference type="NCBI Taxonomy" id="760260"/>
    <lineage>
        <taxon>Bacteria</taxon>
        <taxon>Pseudomonadati</taxon>
        <taxon>Lentisphaerota</taxon>
        <taxon>Oligosphaeria</taxon>
        <taxon>Oligosphaerales</taxon>
        <taxon>Oligosphaeraceae</taxon>
        <taxon>Oligosphaera</taxon>
    </lineage>
</organism>
<protein>
    <submittedName>
        <fullName evidence="6">MFS family permease</fullName>
    </submittedName>
</protein>
<dbReference type="GO" id="GO:0022857">
    <property type="term" value="F:transmembrane transporter activity"/>
    <property type="evidence" value="ECO:0007669"/>
    <property type="project" value="InterPro"/>
</dbReference>
<dbReference type="InterPro" id="IPR011701">
    <property type="entry name" value="MFS"/>
</dbReference>
<dbReference type="PANTHER" id="PTHR23526">
    <property type="entry name" value="INTEGRAL MEMBRANE TRANSPORT PROTEIN-RELATED"/>
    <property type="match status" value="1"/>
</dbReference>
<feature type="transmembrane region" description="Helical" evidence="4">
    <location>
        <begin position="266"/>
        <end position="285"/>
    </location>
</feature>
<evidence type="ECO:0000313" key="6">
    <source>
        <dbReference type="EMBL" id="MDQ0291447.1"/>
    </source>
</evidence>
<feature type="transmembrane region" description="Helical" evidence="4">
    <location>
        <begin position="182"/>
        <end position="205"/>
    </location>
</feature>
<name>A0AAE4ARF1_9BACT</name>
<keyword evidence="1 4" id="KW-0812">Transmembrane</keyword>
<dbReference type="Proteomes" id="UP001238163">
    <property type="component" value="Unassembled WGS sequence"/>
</dbReference>
<feature type="transmembrane region" description="Helical" evidence="4">
    <location>
        <begin position="56"/>
        <end position="78"/>
    </location>
</feature>
<feature type="transmembrane region" description="Helical" evidence="4">
    <location>
        <begin position="87"/>
        <end position="109"/>
    </location>
</feature>
<dbReference type="SUPFAM" id="SSF103473">
    <property type="entry name" value="MFS general substrate transporter"/>
    <property type="match status" value="1"/>
</dbReference>
<feature type="transmembrane region" description="Helical" evidence="4">
    <location>
        <begin position="226"/>
        <end position="246"/>
    </location>
</feature>
<dbReference type="RefSeq" id="WP_307264241.1">
    <property type="nucleotide sequence ID" value="NZ_JAUSVL010000001.1"/>
</dbReference>
<keyword evidence="7" id="KW-1185">Reference proteome</keyword>